<dbReference type="STRING" id="755732.Fluta_1940"/>
<dbReference type="Proteomes" id="UP000007463">
    <property type="component" value="Chromosome"/>
</dbReference>
<sequence precursor="true">MFVYKTLLIMNKIYFLLFSICPFLSFGQTKEITFSELTVGSGMYFGAVMTTTDITVTVQGPSDRFLAFGFGTGMATGNDAIIWSTLGSGAAPLQLRDHRMIGQGNEPTVDSQQDWTVVSNTISGGNRTIVATRALNTGDANDVAFTFASTTQNLFWAKGASASNQLVYHGAGNRASGIVRNWIVPDVTPPTISNTIPADNAIGASITTNLTINFSENISWGTGSLTLYDGNDNVIQTVSSGNPNVTITGTNFSYNPPSNLILNTSYYIKIDATAFKDAANNFFAGIADNVTWSFNTNDLVAPLVVAPFSPADDAVNVPSNGVCSISFNENVQISSTGVIEIFTSAGTLLESFNSGSAQLSVTGSTVNFSTTNPLGENTAYYIHITPGFIQDLAGNNFAGITTNTFWNFAVGDFSTPTIAGLNPLDNSIGVLLTTNPAITFNEPVALSTGSFFLVNELAGTSEEFSNSNGNTVISGNTVTLNPALDLESTTNYHILIDNNALMDLAGNPFAGISDTTDWSFRSTSELGLQELSMNEYSWNGKELIIQLDYSAGQIIDASGKLVRKIDSQKTVLDNLPIGIYTVRIHQNNVPSFFRIYME</sequence>
<evidence type="ECO:0000259" key="2">
    <source>
        <dbReference type="PROSITE" id="PS50836"/>
    </source>
</evidence>
<dbReference type="InterPro" id="IPR045266">
    <property type="entry name" value="DOH_DOMON"/>
</dbReference>
<keyword evidence="4" id="KW-1185">Reference proteome</keyword>
<evidence type="ECO:0000313" key="3">
    <source>
        <dbReference type="EMBL" id="AEA43927.1"/>
    </source>
</evidence>
<dbReference type="PROSITE" id="PS50836">
    <property type="entry name" value="DOMON"/>
    <property type="match status" value="1"/>
</dbReference>
<reference evidence="4" key="2">
    <citation type="submission" date="2011-02" db="EMBL/GenBank/DDBJ databases">
        <title>The complete genome of Fluviicola taffensis DSM 16823.</title>
        <authorList>
            <consortium name="US DOE Joint Genome Institute (JGI-PGF)"/>
            <person name="Lucas S."/>
            <person name="Copeland A."/>
            <person name="Lapidus A."/>
            <person name="Bruce D."/>
            <person name="Goodwin L."/>
            <person name="Pitluck S."/>
            <person name="Kyrpides N."/>
            <person name="Mavromatis K."/>
            <person name="Ivanova N."/>
            <person name="Mikhailova N."/>
            <person name="Pagani I."/>
            <person name="Chertkov O."/>
            <person name="Detter J.C."/>
            <person name="Han C."/>
            <person name="Tapia R."/>
            <person name="Land M."/>
            <person name="Hauser L."/>
            <person name="Markowitz V."/>
            <person name="Cheng J.-F."/>
            <person name="Hugenholtz P."/>
            <person name="Woyke T."/>
            <person name="Wu D."/>
            <person name="Tindall B."/>
            <person name="Pomrenke H.G."/>
            <person name="Brambilla E."/>
            <person name="Klenk H.-P."/>
            <person name="Eisen J.A."/>
        </authorList>
    </citation>
    <scope>NUCLEOTIDE SEQUENCE [LARGE SCALE GENOMIC DNA]</scope>
    <source>
        <strain evidence="4">DSM 16823 / RW262 / RW262</strain>
    </source>
</reference>
<dbReference type="Pfam" id="PF03351">
    <property type="entry name" value="DOMON"/>
    <property type="match status" value="1"/>
</dbReference>
<dbReference type="Gene3D" id="2.60.40.1220">
    <property type="match status" value="2"/>
</dbReference>
<dbReference type="eggNOG" id="COG4625">
    <property type="taxonomic scope" value="Bacteria"/>
</dbReference>
<dbReference type="CDD" id="cd09631">
    <property type="entry name" value="DOMON_DOH"/>
    <property type="match status" value="1"/>
</dbReference>
<evidence type="ECO:0000313" key="4">
    <source>
        <dbReference type="Proteomes" id="UP000007463"/>
    </source>
</evidence>
<accession>F2IJN7</accession>
<dbReference type="HOGENOM" id="CLU_456165_0_0_10"/>
<organism evidence="3 4">
    <name type="scientific">Fluviicola taffensis (strain DSM 16823 / NCIMB 13979 / RW262)</name>
    <dbReference type="NCBI Taxonomy" id="755732"/>
    <lineage>
        <taxon>Bacteria</taxon>
        <taxon>Pseudomonadati</taxon>
        <taxon>Bacteroidota</taxon>
        <taxon>Flavobacteriia</taxon>
        <taxon>Flavobacteriales</taxon>
        <taxon>Crocinitomicaceae</taxon>
        <taxon>Fluviicola</taxon>
    </lineage>
</organism>
<dbReference type="SMART" id="SM00664">
    <property type="entry name" value="DoH"/>
    <property type="match status" value="1"/>
</dbReference>
<dbReference type="Pfam" id="PF13205">
    <property type="entry name" value="Big_5"/>
    <property type="match status" value="3"/>
</dbReference>
<keyword evidence="1" id="KW-0732">Signal</keyword>
<reference evidence="3 4" key="1">
    <citation type="journal article" date="2011" name="Stand. Genomic Sci.">
        <title>Complete genome sequence of the gliding freshwater bacterium Fluviicola taffensis type strain (RW262).</title>
        <authorList>
            <person name="Woyke T."/>
            <person name="Chertkov O."/>
            <person name="Lapidus A."/>
            <person name="Nolan M."/>
            <person name="Lucas S."/>
            <person name="Del Rio T.G."/>
            <person name="Tice H."/>
            <person name="Cheng J.F."/>
            <person name="Tapia R."/>
            <person name="Han C."/>
            <person name="Goodwin L."/>
            <person name="Pitluck S."/>
            <person name="Liolios K."/>
            <person name="Pagani I."/>
            <person name="Ivanova N."/>
            <person name="Huntemann M."/>
            <person name="Mavromatis K."/>
            <person name="Mikhailova N."/>
            <person name="Pati A."/>
            <person name="Chen A."/>
            <person name="Palaniappan K."/>
            <person name="Land M."/>
            <person name="Hauser L."/>
            <person name="Brambilla E.M."/>
            <person name="Rohde M."/>
            <person name="Mwirichia R."/>
            <person name="Sikorski J."/>
            <person name="Tindall B.J."/>
            <person name="Goker M."/>
            <person name="Bristow J."/>
            <person name="Eisen J.A."/>
            <person name="Markowitz V."/>
            <person name="Hugenholtz P."/>
            <person name="Klenk H.P."/>
            <person name="Kyrpides N.C."/>
        </authorList>
    </citation>
    <scope>NUCLEOTIDE SEQUENCE [LARGE SCALE GENOMIC DNA]</scope>
    <source>
        <strain evidence="4">DSM 16823 / RW262 / RW262</strain>
    </source>
</reference>
<dbReference type="OrthoDB" id="667194at2"/>
<gene>
    <name evidence="3" type="ordered locus">Fluta_1940</name>
</gene>
<feature type="domain" description="DOMON" evidence="2">
    <location>
        <begin position="39"/>
        <end position="159"/>
    </location>
</feature>
<protein>
    <recommendedName>
        <fullName evidence="2">DOMON domain-containing protein</fullName>
    </recommendedName>
</protein>
<name>F2IJN7_FLUTR</name>
<dbReference type="KEGG" id="fte:Fluta_1940"/>
<dbReference type="InterPro" id="IPR014755">
    <property type="entry name" value="Cu-Rt/internalin_Ig-like"/>
</dbReference>
<dbReference type="AlphaFoldDB" id="F2IJN7"/>
<evidence type="ECO:0000256" key="1">
    <source>
        <dbReference type="ARBA" id="ARBA00022729"/>
    </source>
</evidence>
<dbReference type="InterPro" id="IPR005018">
    <property type="entry name" value="DOMON_domain"/>
</dbReference>
<proteinExistence type="predicted"/>
<dbReference type="EMBL" id="CP002542">
    <property type="protein sequence ID" value="AEA43927.1"/>
    <property type="molecule type" value="Genomic_DNA"/>
</dbReference>
<dbReference type="InterPro" id="IPR032812">
    <property type="entry name" value="SbsA_Ig"/>
</dbReference>